<evidence type="ECO:0008006" key="4">
    <source>
        <dbReference type="Google" id="ProtNLM"/>
    </source>
</evidence>
<feature type="compositionally biased region" description="Basic residues" evidence="1">
    <location>
        <begin position="1"/>
        <end position="11"/>
    </location>
</feature>
<evidence type="ECO:0000313" key="2">
    <source>
        <dbReference type="EMBL" id="CAE8637976.1"/>
    </source>
</evidence>
<evidence type="ECO:0000313" key="3">
    <source>
        <dbReference type="Proteomes" id="UP000654075"/>
    </source>
</evidence>
<reference evidence="2" key="1">
    <citation type="submission" date="2021-02" db="EMBL/GenBank/DDBJ databases">
        <authorList>
            <person name="Dougan E. K."/>
            <person name="Rhodes N."/>
            <person name="Thang M."/>
            <person name="Chan C."/>
        </authorList>
    </citation>
    <scope>NUCLEOTIDE SEQUENCE</scope>
</reference>
<feature type="region of interest" description="Disordered" evidence="1">
    <location>
        <begin position="1"/>
        <end position="25"/>
    </location>
</feature>
<dbReference type="AlphaFoldDB" id="A0A813HKK8"/>
<gene>
    <name evidence="2" type="ORF">PGLA1383_LOCUS53274</name>
</gene>
<sequence length="230" mass="24979">MEKAARMRPRSKGPSPSPRVVILGPRGTGAPEFASRLASRLGAVFVDGAALASMPSSKQKDGTFPASSILERLAEEDPMGTVGARLRQVDCTRQGWVLSNFPATKKEADLLAQDVRLTPIRVLKLIASADACVSRLRHILTDPVTNKVWTALPQNERIRKRLVRDPVHMPESVLAAHATYSKEIDAVMEALSVHPGRCLNLPAEGSPHAAFDELVEFVERPLPLPQAKSS</sequence>
<comment type="caution">
    <text evidence="2">The sequence shown here is derived from an EMBL/GenBank/DDBJ whole genome shotgun (WGS) entry which is preliminary data.</text>
</comment>
<dbReference type="EMBL" id="CAJNNV010031821">
    <property type="protein sequence ID" value="CAE8637976.1"/>
    <property type="molecule type" value="Genomic_DNA"/>
</dbReference>
<dbReference type="Proteomes" id="UP000654075">
    <property type="component" value="Unassembled WGS sequence"/>
</dbReference>
<dbReference type="OrthoDB" id="522106at2759"/>
<name>A0A813HKK8_POLGL</name>
<keyword evidence="3" id="KW-1185">Reference proteome</keyword>
<dbReference type="OMA" id="PYMAANV"/>
<dbReference type="InterPro" id="IPR027417">
    <property type="entry name" value="P-loop_NTPase"/>
</dbReference>
<organism evidence="2 3">
    <name type="scientific">Polarella glacialis</name>
    <name type="common">Dinoflagellate</name>
    <dbReference type="NCBI Taxonomy" id="89957"/>
    <lineage>
        <taxon>Eukaryota</taxon>
        <taxon>Sar</taxon>
        <taxon>Alveolata</taxon>
        <taxon>Dinophyceae</taxon>
        <taxon>Suessiales</taxon>
        <taxon>Suessiaceae</taxon>
        <taxon>Polarella</taxon>
    </lineage>
</organism>
<proteinExistence type="predicted"/>
<accession>A0A813HKK8</accession>
<dbReference type="Gene3D" id="3.40.50.300">
    <property type="entry name" value="P-loop containing nucleotide triphosphate hydrolases"/>
    <property type="match status" value="1"/>
</dbReference>
<protein>
    <recommendedName>
        <fullName evidence="4">Adenylate kinase</fullName>
    </recommendedName>
</protein>
<dbReference type="SUPFAM" id="SSF52540">
    <property type="entry name" value="P-loop containing nucleoside triphosphate hydrolases"/>
    <property type="match status" value="1"/>
</dbReference>
<evidence type="ECO:0000256" key="1">
    <source>
        <dbReference type="SAM" id="MobiDB-lite"/>
    </source>
</evidence>